<dbReference type="GO" id="GO:0016020">
    <property type="term" value="C:membrane"/>
    <property type="evidence" value="ECO:0007669"/>
    <property type="project" value="UniProtKB-SubCell"/>
</dbReference>
<evidence type="ECO:0000256" key="6">
    <source>
        <dbReference type="SAM" id="Phobius"/>
    </source>
</evidence>
<protein>
    <submittedName>
        <fullName evidence="9">Integral membrane protein PTH11</fullName>
    </submittedName>
</protein>
<comment type="caution">
    <text evidence="9">The sequence shown here is derived from an EMBL/GenBank/DDBJ whole genome shotgun (WGS) entry which is preliminary data.</text>
</comment>
<dbReference type="PANTHER" id="PTHR33048">
    <property type="entry name" value="PTH11-LIKE INTEGRAL MEMBRANE PROTEIN (AFU_ORTHOLOGUE AFUA_5G11245)"/>
    <property type="match status" value="1"/>
</dbReference>
<feature type="transmembrane region" description="Helical" evidence="6">
    <location>
        <begin position="188"/>
        <end position="215"/>
    </location>
</feature>
<accession>A0A8H5WNX5</accession>
<feature type="transmembrane region" description="Helical" evidence="6">
    <location>
        <begin position="235"/>
        <end position="259"/>
    </location>
</feature>
<keyword evidence="3 6" id="KW-1133">Transmembrane helix</keyword>
<keyword evidence="2 6" id="KW-0812">Transmembrane</keyword>
<keyword evidence="7" id="KW-0732">Signal</keyword>
<evidence type="ECO:0000256" key="3">
    <source>
        <dbReference type="ARBA" id="ARBA00022989"/>
    </source>
</evidence>
<evidence type="ECO:0000313" key="10">
    <source>
        <dbReference type="Proteomes" id="UP000567885"/>
    </source>
</evidence>
<feature type="signal peptide" evidence="7">
    <location>
        <begin position="1"/>
        <end position="17"/>
    </location>
</feature>
<feature type="transmembrane region" description="Helical" evidence="6">
    <location>
        <begin position="153"/>
        <end position="176"/>
    </location>
</feature>
<evidence type="ECO:0000259" key="8">
    <source>
        <dbReference type="Pfam" id="PF20684"/>
    </source>
</evidence>
<dbReference type="OrthoDB" id="2496787at2759"/>
<comment type="subcellular location">
    <subcellularLocation>
        <location evidence="1">Membrane</location>
        <topology evidence="1">Multi-pass membrane protein</topology>
    </subcellularLocation>
</comment>
<feature type="domain" description="Rhodopsin" evidence="8">
    <location>
        <begin position="93"/>
        <end position="320"/>
    </location>
</feature>
<dbReference type="EMBL" id="JAAGWQ010000132">
    <property type="protein sequence ID" value="KAF5664744.1"/>
    <property type="molecule type" value="Genomic_DNA"/>
</dbReference>
<evidence type="ECO:0000313" key="9">
    <source>
        <dbReference type="EMBL" id="KAF5664744.1"/>
    </source>
</evidence>
<comment type="similarity">
    <text evidence="5">Belongs to the SAT4 family.</text>
</comment>
<keyword evidence="4 6" id="KW-0472">Membrane</keyword>
<sequence>MLMFLVQATCLIGQVQSSTCGLDVECLCSDIKLQADVKACVQNVHWLTVFLLLVLATLNATSIACSYPVRDRHRQFDVLSIVLCSVTGIVVILRLFEKIRFEHKFRPEDYLVAFCFALTLTNTITCTIGLSGNGLGRDTWTITPVQLTTYLQYLYIGQTIYATEVFVTKICVALFYLRIFPSVGVQRLLWGTIAFSVLCTIVFDILAIAQCRPISFFWQGWDKLHEGKCIGVNPLGWAIAAVSIIMDFWMLAIPLLQLFKLQMKWQRKVAVALMFLVGTFVTVVSVIRLRYLITFGNSSNPTWDSFETIYWTSIETNVGIWS</sequence>
<evidence type="ECO:0000256" key="2">
    <source>
        <dbReference type="ARBA" id="ARBA00022692"/>
    </source>
</evidence>
<gene>
    <name evidence="9" type="ORF">FHETE_7016</name>
</gene>
<dbReference type="Pfam" id="PF20684">
    <property type="entry name" value="Fung_rhodopsin"/>
    <property type="match status" value="1"/>
</dbReference>
<feature type="transmembrane region" description="Helical" evidence="6">
    <location>
        <begin position="46"/>
        <end position="69"/>
    </location>
</feature>
<keyword evidence="10" id="KW-1185">Reference proteome</keyword>
<evidence type="ECO:0000256" key="1">
    <source>
        <dbReference type="ARBA" id="ARBA00004141"/>
    </source>
</evidence>
<organism evidence="9 10">
    <name type="scientific">Fusarium heterosporum</name>
    <dbReference type="NCBI Taxonomy" id="42747"/>
    <lineage>
        <taxon>Eukaryota</taxon>
        <taxon>Fungi</taxon>
        <taxon>Dikarya</taxon>
        <taxon>Ascomycota</taxon>
        <taxon>Pezizomycotina</taxon>
        <taxon>Sordariomycetes</taxon>
        <taxon>Hypocreomycetidae</taxon>
        <taxon>Hypocreales</taxon>
        <taxon>Nectriaceae</taxon>
        <taxon>Fusarium</taxon>
        <taxon>Fusarium heterosporum species complex</taxon>
    </lineage>
</organism>
<name>A0A8H5WNX5_FUSHE</name>
<dbReference type="PANTHER" id="PTHR33048:SF143">
    <property type="entry name" value="EXTRACELLULAR MEMBRANE PROTEIN CFEM DOMAIN-CONTAINING PROTEIN-RELATED"/>
    <property type="match status" value="1"/>
</dbReference>
<dbReference type="InterPro" id="IPR049326">
    <property type="entry name" value="Rhodopsin_dom_fungi"/>
</dbReference>
<dbReference type="AlphaFoldDB" id="A0A8H5WNX5"/>
<feature type="transmembrane region" description="Helical" evidence="6">
    <location>
        <begin position="76"/>
        <end position="96"/>
    </location>
</feature>
<evidence type="ECO:0000256" key="4">
    <source>
        <dbReference type="ARBA" id="ARBA00023136"/>
    </source>
</evidence>
<proteinExistence type="inferred from homology"/>
<dbReference type="Proteomes" id="UP000567885">
    <property type="component" value="Unassembled WGS sequence"/>
</dbReference>
<evidence type="ECO:0000256" key="5">
    <source>
        <dbReference type="ARBA" id="ARBA00038359"/>
    </source>
</evidence>
<dbReference type="InterPro" id="IPR052337">
    <property type="entry name" value="SAT4-like"/>
</dbReference>
<feature type="transmembrane region" description="Helical" evidence="6">
    <location>
        <begin position="271"/>
        <end position="293"/>
    </location>
</feature>
<reference evidence="9 10" key="1">
    <citation type="submission" date="2020-05" db="EMBL/GenBank/DDBJ databases">
        <title>Identification and distribution of gene clusters putatively required for synthesis of sphingolipid metabolism inhibitors in phylogenetically diverse species of the filamentous fungus Fusarium.</title>
        <authorList>
            <person name="Kim H.-S."/>
            <person name="Busman M."/>
            <person name="Brown D.W."/>
            <person name="Divon H."/>
            <person name="Uhlig S."/>
            <person name="Proctor R.H."/>
        </authorList>
    </citation>
    <scope>NUCLEOTIDE SEQUENCE [LARGE SCALE GENOMIC DNA]</scope>
    <source>
        <strain evidence="9 10">NRRL 20693</strain>
    </source>
</reference>
<feature type="chain" id="PRO_5034261937" evidence="7">
    <location>
        <begin position="18"/>
        <end position="322"/>
    </location>
</feature>
<evidence type="ECO:0000256" key="7">
    <source>
        <dbReference type="SAM" id="SignalP"/>
    </source>
</evidence>